<dbReference type="InterPro" id="IPR011051">
    <property type="entry name" value="RmlC_Cupin_sf"/>
</dbReference>
<name>A0A7V5XGZ2_9BACT</name>
<sequence length="113" mass="12754">MAFIINLQNLEMKAHPKFEGVKIGYIITKEKHPELSITVLEVSAGAEIPLHMHEKEVDTIFVLEGKAKIYLEDTWKNVKKGDVIVVSPKEIHGIKTVGKKPLKCYIVHAPALW</sequence>
<feature type="domain" description="Cupin type-2" evidence="1">
    <location>
        <begin position="40"/>
        <end position="107"/>
    </location>
</feature>
<evidence type="ECO:0000313" key="2">
    <source>
        <dbReference type="EMBL" id="HHQ16282.1"/>
    </source>
</evidence>
<dbReference type="PANTHER" id="PTHR43346:SF1">
    <property type="entry name" value="QUERCETIN 2,3-DIOXYGENASE-RELATED"/>
    <property type="match status" value="1"/>
</dbReference>
<dbReference type="Gene3D" id="2.60.120.10">
    <property type="entry name" value="Jelly Rolls"/>
    <property type="match status" value="1"/>
</dbReference>
<proteinExistence type="predicted"/>
<reference evidence="2" key="1">
    <citation type="journal article" date="2020" name="mSystems">
        <title>Genome- and Community-Level Interaction Insights into Carbon Utilization and Element Cycling Functions of Hydrothermarchaeota in Hydrothermal Sediment.</title>
        <authorList>
            <person name="Zhou Z."/>
            <person name="Liu Y."/>
            <person name="Xu W."/>
            <person name="Pan J."/>
            <person name="Luo Z.H."/>
            <person name="Li M."/>
        </authorList>
    </citation>
    <scope>NUCLEOTIDE SEQUENCE [LARGE SCALE GENOMIC DNA]</scope>
    <source>
        <strain evidence="2">SpSt-106</strain>
    </source>
</reference>
<dbReference type="Pfam" id="PF07883">
    <property type="entry name" value="Cupin_2"/>
    <property type="match status" value="1"/>
</dbReference>
<protein>
    <submittedName>
        <fullName evidence="2">Cupin domain-containing protein</fullName>
    </submittedName>
</protein>
<gene>
    <name evidence="2" type="ORF">ENM15_05650</name>
</gene>
<dbReference type="EMBL" id="DRWR01000099">
    <property type="protein sequence ID" value="HHQ16282.1"/>
    <property type="molecule type" value="Genomic_DNA"/>
</dbReference>
<dbReference type="InterPro" id="IPR052538">
    <property type="entry name" value="Flavonoid_dioxygenase-like"/>
</dbReference>
<evidence type="ECO:0000259" key="1">
    <source>
        <dbReference type="Pfam" id="PF07883"/>
    </source>
</evidence>
<dbReference type="InterPro" id="IPR013096">
    <property type="entry name" value="Cupin_2"/>
</dbReference>
<dbReference type="PANTHER" id="PTHR43346">
    <property type="entry name" value="LIGAND BINDING DOMAIN PROTEIN, PUTATIVE (AFU_ORTHOLOGUE AFUA_6G14370)-RELATED"/>
    <property type="match status" value="1"/>
</dbReference>
<organism evidence="2">
    <name type="scientific">Thermodesulfobacterium geofontis</name>
    <dbReference type="NCBI Taxonomy" id="1295609"/>
    <lineage>
        <taxon>Bacteria</taxon>
        <taxon>Pseudomonadati</taxon>
        <taxon>Thermodesulfobacteriota</taxon>
        <taxon>Thermodesulfobacteria</taxon>
        <taxon>Thermodesulfobacteriales</taxon>
        <taxon>Thermodesulfobacteriaceae</taxon>
        <taxon>Thermodesulfobacterium</taxon>
    </lineage>
</organism>
<accession>A0A7V5XGZ2</accession>
<dbReference type="SUPFAM" id="SSF51182">
    <property type="entry name" value="RmlC-like cupins"/>
    <property type="match status" value="1"/>
</dbReference>
<comment type="caution">
    <text evidence="2">The sequence shown here is derived from an EMBL/GenBank/DDBJ whole genome shotgun (WGS) entry which is preliminary data.</text>
</comment>
<dbReference type="AlphaFoldDB" id="A0A7V5XGZ2"/>
<dbReference type="InterPro" id="IPR014710">
    <property type="entry name" value="RmlC-like_jellyroll"/>
</dbReference>